<dbReference type="KEGG" id="cbak:DA792_12415"/>
<protein>
    <submittedName>
        <fullName evidence="2">Aminodeoxychorismate synthase component I</fullName>
    </submittedName>
</protein>
<feature type="domain" description="Chorismate-utilising enzyme C-terminal" evidence="1">
    <location>
        <begin position="109"/>
        <end position="366"/>
    </location>
</feature>
<dbReference type="InterPro" id="IPR015890">
    <property type="entry name" value="Chorismate_C"/>
</dbReference>
<dbReference type="GO" id="GO:0046820">
    <property type="term" value="F:4-amino-4-deoxychorismate synthase activity"/>
    <property type="evidence" value="ECO:0007669"/>
    <property type="project" value="TreeGrafter"/>
</dbReference>
<dbReference type="NCBIfam" id="TIGR00553">
    <property type="entry name" value="pabB"/>
    <property type="match status" value="1"/>
</dbReference>
<dbReference type="PRINTS" id="PR00095">
    <property type="entry name" value="ANTSNTHASEI"/>
</dbReference>
<evidence type="ECO:0000313" key="2">
    <source>
        <dbReference type="EMBL" id="AVW93442.1"/>
    </source>
</evidence>
<gene>
    <name evidence="2" type="ORF">DA792_12415</name>
</gene>
<accession>A0A2R4M8S6</accession>
<dbReference type="Proteomes" id="UP000241447">
    <property type="component" value="Chromosome"/>
</dbReference>
<sequence>MRIEFDKGPLGRASLFQSPKEIVYARHPDEVAGAFARLEAAQAEGLWLAGAFSYELGYCFEPHLLPLLPPDRDVPLLEVGLYDAPIAAVPRTALKEGSTEMRPIWEVSRYAEAFDTVARYIRAGDVYQTNLTFPLHLSTDLSPRALYDRLVAHQPVGHGVLIERADGSAVLSRSPELFYETDGAGGITVRPMKGTVPRGATPEADEAAKLWLAASEKNQAENLMIVDLLRNDLSRISEVGSVNVPDLFAIETYTTVHQMTSTVTARLLPGIGLSEQFRALFPCGSITGAPKIRAMEIIRELEAGPRGHYCGSIGWAAPDGRSSFNVAIRTLEMAGEMEGGIARLHVGGGVVYDSDAQSEYDEALLKSRFADLEPEV</sequence>
<dbReference type="GO" id="GO:0009396">
    <property type="term" value="P:folic acid-containing compound biosynthetic process"/>
    <property type="evidence" value="ECO:0007669"/>
    <property type="project" value="InterPro"/>
</dbReference>
<dbReference type="PANTHER" id="PTHR11236">
    <property type="entry name" value="AMINOBENZOATE/ANTHRANILATE SYNTHASE"/>
    <property type="match status" value="1"/>
</dbReference>
<dbReference type="SUPFAM" id="SSF56322">
    <property type="entry name" value="ADC synthase"/>
    <property type="match status" value="1"/>
</dbReference>
<evidence type="ECO:0000259" key="1">
    <source>
        <dbReference type="Pfam" id="PF00425"/>
    </source>
</evidence>
<dbReference type="NCBIfam" id="NF005698">
    <property type="entry name" value="PRK07508.1"/>
    <property type="match status" value="1"/>
</dbReference>
<dbReference type="OrthoDB" id="9803598at2"/>
<evidence type="ECO:0000313" key="3">
    <source>
        <dbReference type="Proteomes" id="UP000241447"/>
    </source>
</evidence>
<name>A0A2R4M8S6_9RHOB</name>
<dbReference type="PANTHER" id="PTHR11236:SF50">
    <property type="entry name" value="AMINODEOXYCHORISMATE SYNTHASE COMPONENT 1"/>
    <property type="match status" value="1"/>
</dbReference>
<dbReference type="EMBL" id="CP028475">
    <property type="protein sequence ID" value="AVW93442.1"/>
    <property type="molecule type" value="Genomic_DNA"/>
</dbReference>
<dbReference type="InterPro" id="IPR005801">
    <property type="entry name" value="ADC_synthase"/>
</dbReference>
<organism evidence="2 3">
    <name type="scientific">Celeribacter baekdonensis</name>
    <dbReference type="NCBI Taxonomy" id="875171"/>
    <lineage>
        <taxon>Bacteria</taxon>
        <taxon>Pseudomonadati</taxon>
        <taxon>Pseudomonadota</taxon>
        <taxon>Alphaproteobacteria</taxon>
        <taxon>Rhodobacterales</taxon>
        <taxon>Roseobacteraceae</taxon>
        <taxon>Celeribacter</taxon>
    </lineage>
</organism>
<dbReference type="Gene3D" id="3.60.120.10">
    <property type="entry name" value="Anthranilate synthase"/>
    <property type="match status" value="1"/>
</dbReference>
<dbReference type="AlphaFoldDB" id="A0A2R4M8S6"/>
<dbReference type="InterPro" id="IPR019999">
    <property type="entry name" value="Anth_synth_I-like"/>
</dbReference>
<reference evidence="2 3" key="1">
    <citation type="submission" date="2018-03" db="EMBL/GenBank/DDBJ databases">
        <title>The Complete Genome of Celeribacter baekdonensis strain LH4, a Thiosulfate-Oxidizing Alphaproteobacterium Isolated from Gulf of Mexico Continental Slope Sediments.</title>
        <authorList>
            <person name="Flood B.E."/>
            <person name="Bailey J.V."/>
            <person name="Leprich D."/>
        </authorList>
    </citation>
    <scope>NUCLEOTIDE SEQUENCE [LARGE SCALE GENOMIC DNA]</scope>
    <source>
        <strain evidence="2 3">LH4</strain>
    </source>
</reference>
<proteinExistence type="predicted"/>
<dbReference type="Pfam" id="PF00425">
    <property type="entry name" value="Chorismate_bind"/>
    <property type="match status" value="1"/>
</dbReference>
<dbReference type="RefSeq" id="WP_107722690.1">
    <property type="nucleotide sequence ID" value="NZ_CP028475.1"/>
</dbReference>
<dbReference type="InterPro" id="IPR005802">
    <property type="entry name" value="ADC_synth_comp_1"/>
</dbReference>
<dbReference type="GO" id="GO:0000162">
    <property type="term" value="P:L-tryptophan biosynthetic process"/>
    <property type="evidence" value="ECO:0007669"/>
    <property type="project" value="TreeGrafter"/>
</dbReference>